<accession>A0A0C1Y907</accession>
<evidence type="ECO:0000256" key="3">
    <source>
        <dbReference type="ARBA" id="ARBA00023307"/>
    </source>
</evidence>
<reference evidence="4" key="3">
    <citation type="submission" date="2020-02" db="EMBL/GenBank/DDBJ databases">
        <authorList>
            <person name="Sarangi A.N."/>
            <person name="Ghosh S."/>
            <person name="Mukherjee M."/>
            <person name="Tripathy S."/>
        </authorList>
    </citation>
    <scope>NUCLEOTIDE SEQUENCE</scope>
    <source>
        <strain evidence="4">BDU141951</strain>
    </source>
</reference>
<organism evidence="4">
    <name type="scientific">Lyngbya confervoides BDU141951</name>
    <dbReference type="NCBI Taxonomy" id="1574623"/>
    <lineage>
        <taxon>Bacteria</taxon>
        <taxon>Bacillati</taxon>
        <taxon>Cyanobacteriota</taxon>
        <taxon>Cyanophyceae</taxon>
        <taxon>Oscillatoriophycideae</taxon>
        <taxon>Oscillatoriales</taxon>
        <taxon>Microcoleaceae</taxon>
        <taxon>Lyngbya</taxon>
    </lineage>
</organism>
<comment type="caution">
    <text evidence="4">The sequence shown here is derived from an EMBL/GenBank/DDBJ whole genome shotgun (WGS) entry which is preliminary data.</text>
</comment>
<protein>
    <submittedName>
        <fullName evidence="4">Phycobilisome protein</fullName>
    </submittedName>
</protein>
<evidence type="ECO:0000313" key="4">
    <source>
        <dbReference type="EMBL" id="NEV69001.1"/>
    </source>
</evidence>
<gene>
    <name evidence="4" type="ORF">QQ91_018030</name>
</gene>
<keyword evidence="2" id="KW-0157">Chromophore</keyword>
<dbReference type="InterPro" id="IPR009050">
    <property type="entry name" value="Globin-like_sf"/>
</dbReference>
<keyword evidence="3" id="KW-0089">Bile pigment</keyword>
<reference evidence="4" key="1">
    <citation type="submission" date="2014-11" db="EMBL/GenBank/DDBJ databases">
        <authorList>
            <person name="Malar M.C."/>
            <person name="Sen D."/>
            <person name="Tripathy S."/>
        </authorList>
    </citation>
    <scope>NUCLEOTIDE SEQUENCE</scope>
    <source>
        <strain evidence="4">BDU141951</strain>
    </source>
</reference>
<dbReference type="Gene3D" id="1.10.490.20">
    <property type="entry name" value="Phycocyanins"/>
    <property type="match status" value="1"/>
</dbReference>
<dbReference type="CDD" id="cd08919">
    <property type="entry name" value="PBP-like"/>
    <property type="match status" value="1"/>
</dbReference>
<proteinExistence type="inferred from homology"/>
<evidence type="ECO:0000256" key="1">
    <source>
        <dbReference type="ARBA" id="ARBA00008182"/>
    </source>
</evidence>
<dbReference type="EMBL" id="JTHE02000003">
    <property type="protein sequence ID" value="NEV69001.1"/>
    <property type="molecule type" value="Genomic_DNA"/>
</dbReference>
<dbReference type="GO" id="GO:0015979">
    <property type="term" value="P:photosynthesis"/>
    <property type="evidence" value="ECO:0007669"/>
    <property type="project" value="InterPro"/>
</dbReference>
<comment type="similarity">
    <text evidence="1">Belongs to the phycobiliprotein family.</text>
</comment>
<dbReference type="AlphaFoldDB" id="A0A0C1Y907"/>
<evidence type="ECO:0000256" key="2">
    <source>
        <dbReference type="ARBA" id="ARBA00022991"/>
    </source>
</evidence>
<dbReference type="SUPFAM" id="SSF46458">
    <property type="entry name" value="Globin-like"/>
    <property type="match status" value="1"/>
</dbReference>
<name>A0A0C1Y907_9CYAN</name>
<reference evidence="4" key="2">
    <citation type="journal article" date="2015" name="Genome Announc.">
        <title>Draft Genome Sequence of Filamentous Marine Cyanobacterium Lyngbya confervoides Strain BDU141951.</title>
        <authorList>
            <person name="Chandrababunaidu M.M."/>
            <person name="Sen D."/>
            <person name="Tripathy S."/>
        </authorList>
    </citation>
    <scope>NUCLEOTIDE SEQUENCE</scope>
    <source>
        <strain evidence="4">BDU141951</strain>
    </source>
</reference>
<dbReference type="GO" id="GO:0030089">
    <property type="term" value="C:phycobilisome"/>
    <property type="evidence" value="ECO:0007669"/>
    <property type="project" value="InterPro"/>
</dbReference>
<sequence length="157" mass="18593">MPALNHQLNQALIDADGRYLTSDELRPLETYVETYQKRLMAYQTLSQHSNELVLEALKKFARVHPEIIKRSGKRCQYDMAQVLRYISLCILLDDEFMFREKMMFWLDTMLRAHQKQEACCKAYQHLKEVVNEKLPAQVSEQVTPFINIIFESMQPYT</sequence>
<dbReference type="Pfam" id="PF00502">
    <property type="entry name" value="Phycobilisome"/>
    <property type="match status" value="1"/>
</dbReference>
<dbReference type="InterPro" id="IPR012128">
    <property type="entry name" value="Phycobilisome_asu/bsu"/>
</dbReference>
<dbReference type="InterPro" id="IPR038719">
    <property type="entry name" value="Phycobilisome_asu/bsu_sf"/>
</dbReference>